<feature type="region of interest" description="Disordered" evidence="1">
    <location>
        <begin position="296"/>
        <end position="318"/>
    </location>
</feature>
<proteinExistence type="predicted"/>
<evidence type="ECO:0000256" key="1">
    <source>
        <dbReference type="SAM" id="MobiDB-lite"/>
    </source>
</evidence>
<keyword evidence="3" id="KW-1185">Reference proteome</keyword>
<feature type="non-terminal residue" evidence="2">
    <location>
        <position position="387"/>
    </location>
</feature>
<evidence type="ECO:0008006" key="4">
    <source>
        <dbReference type="Google" id="ProtNLM"/>
    </source>
</evidence>
<organism evidence="2 3">
    <name type="scientific">Marinobacter halodurans</name>
    <dbReference type="NCBI Taxonomy" id="2528979"/>
    <lineage>
        <taxon>Bacteria</taxon>
        <taxon>Pseudomonadati</taxon>
        <taxon>Pseudomonadota</taxon>
        <taxon>Gammaproteobacteria</taxon>
        <taxon>Pseudomonadales</taxon>
        <taxon>Marinobacteraceae</taxon>
        <taxon>Marinobacter</taxon>
    </lineage>
</organism>
<evidence type="ECO:0000313" key="2">
    <source>
        <dbReference type="EMBL" id="TBW57496.1"/>
    </source>
</evidence>
<reference evidence="2 3" key="1">
    <citation type="submission" date="2019-02" db="EMBL/GenBank/DDBJ databases">
        <title>Marinobacter halodurans sp. nov., a marine bacterium isolated from sea tidal flat.</title>
        <authorList>
            <person name="Yoo Y."/>
            <person name="Lee D.W."/>
            <person name="Kim B.S."/>
            <person name="Kim J.-J."/>
        </authorList>
    </citation>
    <scope>NUCLEOTIDE SEQUENCE [LARGE SCALE GENOMIC DNA]</scope>
    <source>
        <strain evidence="2 3">YJ-S3-2</strain>
    </source>
</reference>
<dbReference type="Proteomes" id="UP000313645">
    <property type="component" value="Unassembled WGS sequence"/>
</dbReference>
<gene>
    <name evidence="2" type="ORF">EZI54_07495</name>
</gene>
<sequence length="387" mass="42967">MSQRLPAFFPLIRNPDIRIAPISSGASWFAAIYWRNDAVSESQYQKLISNGFVPGKQGRLFYPRPMEPQMMESVCRLLGGAMEVLRPEHTVVLESGAPFESPLPDEIRQGIAWWWRHNRQALAQEVRMSLEGSSDEGVRAIATQYSEGQWRNPDRLKQWVSQALDGELEPVTEPIVGLGLSWAIDRVGQGDEISPELADWRATLAKYRGEVVNEVPARPANLATQLAASSLPKIGQRVRWRDDGSNTIKKGVVKRHSGETEDAIWVLPDRPHYVSGLTMPQVIRVFPSQLLDHVGPEPVKPSEAASEGGEATKVEGRSDILPTDIPCAALQHMESDEYPPSKIRNYLRVGLASQHIRGIHPLSPFVSKMEDEGELVLSFKASSSGIS</sequence>
<accession>A0ABY1ZMU9</accession>
<name>A0ABY1ZMU9_9GAMM</name>
<protein>
    <recommendedName>
        <fullName evidence="4">Helicase</fullName>
    </recommendedName>
</protein>
<dbReference type="RefSeq" id="WP_131480610.1">
    <property type="nucleotide sequence ID" value="NZ_SJDL01000008.1"/>
</dbReference>
<dbReference type="EMBL" id="SJDL01000008">
    <property type="protein sequence ID" value="TBW57496.1"/>
    <property type="molecule type" value="Genomic_DNA"/>
</dbReference>
<comment type="caution">
    <text evidence="2">The sequence shown here is derived from an EMBL/GenBank/DDBJ whole genome shotgun (WGS) entry which is preliminary data.</text>
</comment>
<evidence type="ECO:0000313" key="3">
    <source>
        <dbReference type="Proteomes" id="UP000313645"/>
    </source>
</evidence>